<name>A0ABW3DXK8_9ACTN</name>
<sequence length="71" mass="7204">TVADSAFAPAAALSDVVLAAAVGTSLVFDTACGPMMLGRVLLEAMCDEIPGAEGRLEAFEVSAAAREIFTD</sequence>
<gene>
    <name evidence="2" type="ORF">ACFQ08_25125</name>
</gene>
<organism evidence="2 3">
    <name type="scientific">Streptosporangium algeriense</name>
    <dbReference type="NCBI Taxonomy" id="1682748"/>
    <lineage>
        <taxon>Bacteria</taxon>
        <taxon>Bacillati</taxon>
        <taxon>Actinomycetota</taxon>
        <taxon>Actinomycetes</taxon>
        <taxon>Streptosporangiales</taxon>
        <taxon>Streptosporangiaceae</taxon>
        <taxon>Streptosporangium</taxon>
    </lineage>
</organism>
<evidence type="ECO:0008006" key="4">
    <source>
        <dbReference type="Google" id="ProtNLM"/>
    </source>
</evidence>
<feature type="non-terminal residue" evidence="2">
    <location>
        <position position="1"/>
    </location>
</feature>
<dbReference type="EMBL" id="JBHTHX010001082">
    <property type="protein sequence ID" value="MFD0887836.1"/>
    <property type="molecule type" value="Genomic_DNA"/>
</dbReference>
<evidence type="ECO:0000313" key="2">
    <source>
        <dbReference type="EMBL" id="MFD0887836.1"/>
    </source>
</evidence>
<keyword evidence="1" id="KW-0812">Transmembrane</keyword>
<feature type="transmembrane region" description="Helical" evidence="1">
    <location>
        <begin position="6"/>
        <end position="28"/>
    </location>
</feature>
<dbReference type="Proteomes" id="UP001597024">
    <property type="component" value="Unassembled WGS sequence"/>
</dbReference>
<comment type="caution">
    <text evidence="2">The sequence shown here is derived from an EMBL/GenBank/DDBJ whole genome shotgun (WGS) entry which is preliminary data.</text>
</comment>
<keyword evidence="3" id="KW-1185">Reference proteome</keyword>
<keyword evidence="1" id="KW-1133">Transmembrane helix</keyword>
<accession>A0ABW3DXK8</accession>
<evidence type="ECO:0000256" key="1">
    <source>
        <dbReference type="SAM" id="Phobius"/>
    </source>
</evidence>
<reference evidence="3" key="1">
    <citation type="journal article" date="2019" name="Int. J. Syst. Evol. Microbiol.">
        <title>The Global Catalogue of Microorganisms (GCM) 10K type strain sequencing project: providing services to taxonomists for standard genome sequencing and annotation.</title>
        <authorList>
            <consortium name="The Broad Institute Genomics Platform"/>
            <consortium name="The Broad Institute Genome Sequencing Center for Infectious Disease"/>
            <person name="Wu L."/>
            <person name="Ma J."/>
        </authorList>
    </citation>
    <scope>NUCLEOTIDE SEQUENCE [LARGE SCALE GENOMIC DNA]</scope>
    <source>
        <strain evidence="3">CCUG 62974</strain>
    </source>
</reference>
<keyword evidence="1" id="KW-0472">Membrane</keyword>
<protein>
    <recommendedName>
        <fullName evidence="4">Saccharopine dehydrogenase</fullName>
    </recommendedName>
</protein>
<evidence type="ECO:0000313" key="3">
    <source>
        <dbReference type="Proteomes" id="UP001597024"/>
    </source>
</evidence>
<proteinExistence type="predicted"/>